<sequence length="41" mass="5201">MRLRYDRNEIEKENVRDLVQNTDFIEQSYVWENFFVIQFSK</sequence>
<feature type="non-terminal residue" evidence="1">
    <location>
        <position position="41"/>
    </location>
</feature>
<name>X1F5T4_9ZZZZ</name>
<gene>
    <name evidence="1" type="ORF">S01H4_65684</name>
</gene>
<reference evidence="1" key="1">
    <citation type="journal article" date="2014" name="Front. Microbiol.">
        <title>High frequency of phylogenetically diverse reductive dehalogenase-homologous genes in deep subseafloor sedimentary metagenomes.</title>
        <authorList>
            <person name="Kawai M."/>
            <person name="Futagami T."/>
            <person name="Toyoda A."/>
            <person name="Takaki Y."/>
            <person name="Nishi S."/>
            <person name="Hori S."/>
            <person name="Arai W."/>
            <person name="Tsubouchi T."/>
            <person name="Morono Y."/>
            <person name="Uchiyama I."/>
            <person name="Ito T."/>
            <person name="Fujiyama A."/>
            <person name="Inagaki F."/>
            <person name="Takami H."/>
        </authorList>
    </citation>
    <scope>NUCLEOTIDE SEQUENCE</scope>
    <source>
        <strain evidence="1">Expedition CK06-06</strain>
    </source>
</reference>
<comment type="caution">
    <text evidence="1">The sequence shown here is derived from an EMBL/GenBank/DDBJ whole genome shotgun (WGS) entry which is preliminary data.</text>
</comment>
<accession>X1F5T4</accession>
<evidence type="ECO:0000313" key="1">
    <source>
        <dbReference type="EMBL" id="GAH27935.1"/>
    </source>
</evidence>
<dbReference type="EMBL" id="BART01040292">
    <property type="protein sequence ID" value="GAH27935.1"/>
    <property type="molecule type" value="Genomic_DNA"/>
</dbReference>
<dbReference type="AlphaFoldDB" id="X1F5T4"/>
<proteinExistence type="predicted"/>
<protein>
    <submittedName>
        <fullName evidence="1">Uncharacterized protein</fullName>
    </submittedName>
</protein>
<organism evidence="1">
    <name type="scientific">marine sediment metagenome</name>
    <dbReference type="NCBI Taxonomy" id="412755"/>
    <lineage>
        <taxon>unclassified sequences</taxon>
        <taxon>metagenomes</taxon>
        <taxon>ecological metagenomes</taxon>
    </lineage>
</organism>